<name>A0ABZ3EUG5_9FIRM</name>
<keyword evidence="2" id="KW-1185">Reference proteome</keyword>
<evidence type="ECO:0000313" key="1">
    <source>
        <dbReference type="EMBL" id="XAH73145.1"/>
    </source>
</evidence>
<reference evidence="1 2" key="1">
    <citation type="submission" date="2024-02" db="EMBL/GenBank/DDBJ databases">
        <title>Bacterial strain from lacustrine sediment.</title>
        <authorList>
            <person name="Petit C."/>
            <person name="Fadhlaoui K."/>
        </authorList>
    </citation>
    <scope>NUCLEOTIDE SEQUENCE [LARGE SCALE GENOMIC DNA]</scope>
    <source>
        <strain evidence="1 2">IPX-CK</strain>
    </source>
</reference>
<dbReference type="Proteomes" id="UP001451571">
    <property type="component" value="Chromosome"/>
</dbReference>
<proteinExistence type="predicted"/>
<evidence type="ECO:0008006" key="3">
    <source>
        <dbReference type="Google" id="ProtNLM"/>
    </source>
</evidence>
<protein>
    <recommendedName>
        <fullName evidence="3">Phage protein</fullName>
    </recommendedName>
</protein>
<accession>A0ABZ3EUG5</accession>
<evidence type="ECO:0000313" key="2">
    <source>
        <dbReference type="Proteomes" id="UP001451571"/>
    </source>
</evidence>
<dbReference type="EMBL" id="CP146256">
    <property type="protein sequence ID" value="XAH73145.1"/>
    <property type="molecule type" value="Genomic_DNA"/>
</dbReference>
<organism evidence="1 2">
    <name type="scientific">Kineothrix sedimenti</name>
    <dbReference type="NCBI Taxonomy" id="3123317"/>
    <lineage>
        <taxon>Bacteria</taxon>
        <taxon>Bacillati</taxon>
        <taxon>Bacillota</taxon>
        <taxon>Clostridia</taxon>
        <taxon>Lachnospirales</taxon>
        <taxon>Lachnospiraceae</taxon>
        <taxon>Kineothrix</taxon>
    </lineage>
</organism>
<dbReference type="RefSeq" id="WP_342756752.1">
    <property type="nucleotide sequence ID" value="NZ_CP146256.1"/>
</dbReference>
<sequence length="89" mass="9909">MSNEVSVAVVSVFEHFKSNIDGSINGLYKIEINGNKATIFRNGDSWGVLAYYLGEDAHKCMGYLRADRIEVVERAISEYIKSKGGYAIE</sequence>
<gene>
    <name evidence="1" type="ORF">V6984_16775</name>
</gene>